<dbReference type="Proteomes" id="UP000095283">
    <property type="component" value="Unplaced"/>
</dbReference>
<sequence>MDMQAFIVGTSRLVISKQFRLQKEMIVLCFYMCMRIQMTSILVMTTLVEFTRDSEGNHGKVLSNIDGEKINVSKLLRDTNSSYYLYIFKFEYEFTGAGSRVILGKGTYGTVYSARDITTQRQIVVKEIEVKYDEEIEFTVMFRLLLGSTVNGRD</sequence>
<keyword evidence="1" id="KW-0067">ATP-binding</keyword>
<keyword evidence="1" id="KW-0547">Nucleotide-binding</keyword>
<reference evidence="3" key="1">
    <citation type="submission" date="2016-11" db="UniProtKB">
        <authorList>
            <consortium name="WormBaseParasite"/>
        </authorList>
    </citation>
    <scope>IDENTIFICATION</scope>
</reference>
<dbReference type="Gene3D" id="3.30.200.20">
    <property type="entry name" value="Phosphorylase Kinase, domain 1"/>
    <property type="match status" value="1"/>
</dbReference>
<organism evidence="2 3">
    <name type="scientific">Heterorhabditis bacteriophora</name>
    <name type="common">Entomopathogenic nematode worm</name>
    <dbReference type="NCBI Taxonomy" id="37862"/>
    <lineage>
        <taxon>Eukaryota</taxon>
        <taxon>Metazoa</taxon>
        <taxon>Ecdysozoa</taxon>
        <taxon>Nematoda</taxon>
        <taxon>Chromadorea</taxon>
        <taxon>Rhabditida</taxon>
        <taxon>Rhabditina</taxon>
        <taxon>Rhabditomorpha</taxon>
        <taxon>Strongyloidea</taxon>
        <taxon>Heterorhabditidae</taxon>
        <taxon>Heterorhabditis</taxon>
    </lineage>
</organism>
<dbReference type="InterPro" id="IPR017441">
    <property type="entry name" value="Protein_kinase_ATP_BS"/>
</dbReference>
<dbReference type="WBParaSite" id="Hba_21118">
    <property type="protein sequence ID" value="Hba_21118"/>
    <property type="gene ID" value="Hba_21118"/>
</dbReference>
<dbReference type="InterPro" id="IPR011009">
    <property type="entry name" value="Kinase-like_dom_sf"/>
</dbReference>
<keyword evidence="2" id="KW-1185">Reference proteome</keyword>
<evidence type="ECO:0000313" key="3">
    <source>
        <dbReference type="WBParaSite" id="Hba_21118"/>
    </source>
</evidence>
<feature type="binding site" evidence="1">
    <location>
        <position position="126"/>
    </location>
    <ligand>
        <name>ATP</name>
        <dbReference type="ChEBI" id="CHEBI:30616"/>
    </ligand>
</feature>
<proteinExistence type="predicted"/>
<accession>A0A1I7XUF5</accession>
<dbReference type="GO" id="GO:0005524">
    <property type="term" value="F:ATP binding"/>
    <property type="evidence" value="ECO:0007669"/>
    <property type="project" value="UniProtKB-UniRule"/>
</dbReference>
<protein>
    <submittedName>
        <fullName evidence="3">Protein kinase domain-containing protein</fullName>
    </submittedName>
</protein>
<dbReference type="PROSITE" id="PS00107">
    <property type="entry name" value="PROTEIN_KINASE_ATP"/>
    <property type="match status" value="1"/>
</dbReference>
<name>A0A1I7XUF5_HETBA</name>
<evidence type="ECO:0000256" key="1">
    <source>
        <dbReference type="PROSITE-ProRule" id="PRU10141"/>
    </source>
</evidence>
<evidence type="ECO:0000313" key="2">
    <source>
        <dbReference type="Proteomes" id="UP000095283"/>
    </source>
</evidence>
<dbReference type="AlphaFoldDB" id="A0A1I7XUF5"/>
<dbReference type="SUPFAM" id="SSF56112">
    <property type="entry name" value="Protein kinase-like (PK-like)"/>
    <property type="match status" value="1"/>
</dbReference>